<accession>A0AAV1IT13</accession>
<proteinExistence type="predicted"/>
<gene>
    <name evidence="1" type="ORF">LNINA_LOCUS347</name>
</gene>
<keyword evidence="2" id="KW-1185">Reference proteome</keyword>
<dbReference type="Proteomes" id="UP001497472">
    <property type="component" value="Unassembled WGS sequence"/>
</dbReference>
<dbReference type="EMBL" id="CAVLEF010000001">
    <property type="protein sequence ID" value="CAK1540279.1"/>
    <property type="molecule type" value="Genomic_DNA"/>
</dbReference>
<organism evidence="1 2">
    <name type="scientific">Leptosia nina</name>
    <dbReference type="NCBI Taxonomy" id="320188"/>
    <lineage>
        <taxon>Eukaryota</taxon>
        <taxon>Metazoa</taxon>
        <taxon>Ecdysozoa</taxon>
        <taxon>Arthropoda</taxon>
        <taxon>Hexapoda</taxon>
        <taxon>Insecta</taxon>
        <taxon>Pterygota</taxon>
        <taxon>Neoptera</taxon>
        <taxon>Endopterygota</taxon>
        <taxon>Lepidoptera</taxon>
        <taxon>Glossata</taxon>
        <taxon>Ditrysia</taxon>
        <taxon>Papilionoidea</taxon>
        <taxon>Pieridae</taxon>
        <taxon>Pierinae</taxon>
        <taxon>Leptosia</taxon>
    </lineage>
</organism>
<name>A0AAV1IT13_9NEOP</name>
<reference evidence="1 2" key="1">
    <citation type="submission" date="2023-11" db="EMBL/GenBank/DDBJ databases">
        <authorList>
            <person name="Okamura Y."/>
        </authorList>
    </citation>
    <scope>NUCLEOTIDE SEQUENCE [LARGE SCALE GENOMIC DNA]</scope>
</reference>
<dbReference type="AlphaFoldDB" id="A0AAV1IT13"/>
<sequence length="78" mass="9109">MLRNIEYNLGNEAFLVEFTFGDRSSKNITLKNVSLRLILHLRILNNNNERISTVHETIWPTTQSFYGYSYYQCCCSGP</sequence>
<evidence type="ECO:0000313" key="1">
    <source>
        <dbReference type="EMBL" id="CAK1540279.1"/>
    </source>
</evidence>
<evidence type="ECO:0000313" key="2">
    <source>
        <dbReference type="Proteomes" id="UP001497472"/>
    </source>
</evidence>
<protein>
    <submittedName>
        <fullName evidence="1">Uncharacterized protein</fullName>
    </submittedName>
</protein>
<comment type="caution">
    <text evidence="1">The sequence shown here is derived from an EMBL/GenBank/DDBJ whole genome shotgun (WGS) entry which is preliminary data.</text>
</comment>